<reference evidence="4" key="2">
    <citation type="submission" date="2015-01" db="EMBL/GenBank/DDBJ databases">
        <title>Evolutionary Origins and Diversification of the Mycorrhizal Mutualists.</title>
        <authorList>
            <consortium name="DOE Joint Genome Institute"/>
            <consortium name="Mycorrhizal Genomics Consortium"/>
            <person name="Kohler A."/>
            <person name="Kuo A."/>
            <person name="Nagy L.G."/>
            <person name="Floudas D."/>
            <person name="Copeland A."/>
            <person name="Barry K.W."/>
            <person name="Cichocki N."/>
            <person name="Veneault-Fourrey C."/>
            <person name="LaButti K."/>
            <person name="Lindquist E.A."/>
            <person name="Lipzen A."/>
            <person name="Lundell T."/>
            <person name="Morin E."/>
            <person name="Murat C."/>
            <person name="Riley R."/>
            <person name="Ohm R."/>
            <person name="Sun H."/>
            <person name="Tunlid A."/>
            <person name="Henrissat B."/>
            <person name="Grigoriev I.V."/>
            <person name="Hibbett D.S."/>
            <person name="Martin F."/>
        </authorList>
    </citation>
    <scope>NUCLEOTIDE SEQUENCE [LARGE SCALE GENOMIC DNA]</scope>
    <source>
        <strain evidence="4">Ve08.2h10</strain>
    </source>
</reference>
<evidence type="ECO:0000313" key="4">
    <source>
        <dbReference type="Proteomes" id="UP000054538"/>
    </source>
</evidence>
<evidence type="ECO:0000259" key="2">
    <source>
        <dbReference type="Pfam" id="PF03732"/>
    </source>
</evidence>
<keyword evidence="4" id="KW-1185">Reference proteome</keyword>
<feature type="compositionally biased region" description="Low complexity" evidence="1">
    <location>
        <begin position="61"/>
        <end position="74"/>
    </location>
</feature>
<feature type="compositionally biased region" description="Polar residues" evidence="1">
    <location>
        <begin position="15"/>
        <end position="29"/>
    </location>
</feature>
<dbReference type="AlphaFoldDB" id="A0A0D0D0X3"/>
<gene>
    <name evidence="3" type="ORF">PAXRUDRAFT_17647</name>
</gene>
<evidence type="ECO:0000313" key="3">
    <source>
        <dbReference type="EMBL" id="KIK77211.1"/>
    </source>
</evidence>
<dbReference type="InParanoid" id="A0A0D0D0X3"/>
<name>A0A0D0D0X3_9AGAM</name>
<feature type="compositionally biased region" description="Basic and acidic residues" evidence="1">
    <location>
        <begin position="34"/>
        <end position="47"/>
    </location>
</feature>
<sequence length="333" mass="36947">MSSEPSSSRREATRPRSTLLQTARTQNAPYTKGLDPENRSHIKKDVADLPPDSSSNKDSDSTSDSSSDSDTMTTQATELKIGTPSYFDGNTNNAAQWMYSVITHLDLNEEGTAASWAKAYYETAAISGWGTWENFSDKFKKTFIVADAKGNALVKLTTLNQRQSSSLEKYNSEFHLNKSRSGVTDTGALISWYSAGLDTRFSSRILKMDTIPDTLDRWIAKAEHFHMQNQWIQTLRSRNTYVPRPSNPTHDPNVMDIDAVRLTPLQRAEYMKKGLCFICGKQGHRSTDHKSGWASVKGSPSSSKLTPVRAVEVPSIPTPTPSAADAYFSELCK</sequence>
<feature type="region of interest" description="Disordered" evidence="1">
    <location>
        <begin position="1"/>
        <end position="77"/>
    </location>
</feature>
<dbReference type="Proteomes" id="UP000054538">
    <property type="component" value="Unassembled WGS sequence"/>
</dbReference>
<dbReference type="HOGENOM" id="CLU_000384_30_1_1"/>
<feature type="domain" description="Retrotransposon gag" evidence="2">
    <location>
        <begin position="110"/>
        <end position="198"/>
    </location>
</feature>
<dbReference type="OrthoDB" id="2692126at2759"/>
<dbReference type="EMBL" id="KN827083">
    <property type="protein sequence ID" value="KIK77211.1"/>
    <property type="molecule type" value="Genomic_DNA"/>
</dbReference>
<organism evidence="3 4">
    <name type="scientific">Paxillus rubicundulus Ve08.2h10</name>
    <dbReference type="NCBI Taxonomy" id="930991"/>
    <lineage>
        <taxon>Eukaryota</taxon>
        <taxon>Fungi</taxon>
        <taxon>Dikarya</taxon>
        <taxon>Basidiomycota</taxon>
        <taxon>Agaricomycotina</taxon>
        <taxon>Agaricomycetes</taxon>
        <taxon>Agaricomycetidae</taxon>
        <taxon>Boletales</taxon>
        <taxon>Paxilineae</taxon>
        <taxon>Paxillaceae</taxon>
        <taxon>Paxillus</taxon>
    </lineage>
</organism>
<dbReference type="STRING" id="930991.A0A0D0D0X3"/>
<dbReference type="Pfam" id="PF03732">
    <property type="entry name" value="Retrotrans_gag"/>
    <property type="match status" value="1"/>
</dbReference>
<reference evidence="3 4" key="1">
    <citation type="submission" date="2014-04" db="EMBL/GenBank/DDBJ databases">
        <authorList>
            <consortium name="DOE Joint Genome Institute"/>
            <person name="Kuo A."/>
            <person name="Kohler A."/>
            <person name="Jargeat P."/>
            <person name="Nagy L.G."/>
            <person name="Floudas D."/>
            <person name="Copeland A."/>
            <person name="Barry K.W."/>
            <person name="Cichocki N."/>
            <person name="Veneault-Fourrey C."/>
            <person name="LaButti K."/>
            <person name="Lindquist E.A."/>
            <person name="Lipzen A."/>
            <person name="Lundell T."/>
            <person name="Morin E."/>
            <person name="Murat C."/>
            <person name="Sun H."/>
            <person name="Tunlid A."/>
            <person name="Henrissat B."/>
            <person name="Grigoriev I.V."/>
            <person name="Hibbett D.S."/>
            <person name="Martin F."/>
            <person name="Nordberg H.P."/>
            <person name="Cantor M.N."/>
            <person name="Hua S.X."/>
        </authorList>
    </citation>
    <scope>NUCLEOTIDE SEQUENCE [LARGE SCALE GENOMIC DNA]</scope>
    <source>
        <strain evidence="3 4">Ve08.2h10</strain>
    </source>
</reference>
<accession>A0A0D0D0X3</accession>
<dbReference type="InterPro" id="IPR005162">
    <property type="entry name" value="Retrotrans_gag_dom"/>
</dbReference>
<proteinExistence type="predicted"/>
<evidence type="ECO:0000256" key="1">
    <source>
        <dbReference type="SAM" id="MobiDB-lite"/>
    </source>
</evidence>
<protein>
    <recommendedName>
        <fullName evidence="2">Retrotransposon gag domain-containing protein</fullName>
    </recommendedName>
</protein>